<dbReference type="Proteomes" id="UP000324222">
    <property type="component" value="Unassembled WGS sequence"/>
</dbReference>
<protein>
    <submittedName>
        <fullName evidence="2">Uncharacterized protein</fullName>
    </submittedName>
</protein>
<dbReference type="EMBL" id="VSRR010000075">
    <property type="protein sequence ID" value="MPC09563.1"/>
    <property type="molecule type" value="Genomic_DNA"/>
</dbReference>
<proteinExistence type="predicted"/>
<reference evidence="2 3" key="1">
    <citation type="submission" date="2019-05" db="EMBL/GenBank/DDBJ databases">
        <title>Another draft genome of Portunus trituberculatus and its Hox gene families provides insights of decapod evolution.</title>
        <authorList>
            <person name="Jeong J.-H."/>
            <person name="Song I."/>
            <person name="Kim S."/>
            <person name="Choi T."/>
            <person name="Kim D."/>
            <person name="Ryu S."/>
            <person name="Kim W."/>
        </authorList>
    </citation>
    <scope>NUCLEOTIDE SEQUENCE [LARGE SCALE GENOMIC DNA]</scope>
    <source>
        <tissue evidence="2">Muscle</tissue>
    </source>
</reference>
<evidence type="ECO:0000313" key="2">
    <source>
        <dbReference type="EMBL" id="MPC09563.1"/>
    </source>
</evidence>
<keyword evidence="3" id="KW-1185">Reference proteome</keyword>
<comment type="caution">
    <text evidence="2">The sequence shown here is derived from an EMBL/GenBank/DDBJ whole genome shotgun (WGS) entry which is preliminary data.</text>
</comment>
<feature type="transmembrane region" description="Helical" evidence="1">
    <location>
        <begin position="20"/>
        <end position="38"/>
    </location>
</feature>
<dbReference type="AlphaFoldDB" id="A0A5B7CPV0"/>
<keyword evidence="1" id="KW-0812">Transmembrane</keyword>
<evidence type="ECO:0000256" key="1">
    <source>
        <dbReference type="SAM" id="Phobius"/>
    </source>
</evidence>
<evidence type="ECO:0000313" key="3">
    <source>
        <dbReference type="Proteomes" id="UP000324222"/>
    </source>
</evidence>
<sequence length="120" mass="13644">MASSKTQTPRHLRQTANVSAPFMPCSYYTAVILFLFPVERVERIILIRLSGSEWLSCSRQKLASYTEQSLLPTSLRAPCRPAVHSLAHYSSNFLPHPLLDTPQPAPHSPFRLFYAVVWVF</sequence>
<gene>
    <name evidence="2" type="ORF">E2C01_002178</name>
</gene>
<name>A0A5B7CPV0_PORTR</name>
<organism evidence="2 3">
    <name type="scientific">Portunus trituberculatus</name>
    <name type="common">Swimming crab</name>
    <name type="synonym">Neptunus trituberculatus</name>
    <dbReference type="NCBI Taxonomy" id="210409"/>
    <lineage>
        <taxon>Eukaryota</taxon>
        <taxon>Metazoa</taxon>
        <taxon>Ecdysozoa</taxon>
        <taxon>Arthropoda</taxon>
        <taxon>Crustacea</taxon>
        <taxon>Multicrustacea</taxon>
        <taxon>Malacostraca</taxon>
        <taxon>Eumalacostraca</taxon>
        <taxon>Eucarida</taxon>
        <taxon>Decapoda</taxon>
        <taxon>Pleocyemata</taxon>
        <taxon>Brachyura</taxon>
        <taxon>Eubrachyura</taxon>
        <taxon>Portunoidea</taxon>
        <taxon>Portunidae</taxon>
        <taxon>Portuninae</taxon>
        <taxon>Portunus</taxon>
    </lineage>
</organism>
<keyword evidence="1" id="KW-1133">Transmembrane helix</keyword>
<accession>A0A5B7CPV0</accession>
<keyword evidence="1" id="KW-0472">Membrane</keyword>